<protein>
    <submittedName>
        <fullName evidence="1">Uncharacterized protein</fullName>
    </submittedName>
</protein>
<accession>A0A926RUV1</accession>
<reference evidence="1" key="1">
    <citation type="submission" date="2020-09" db="EMBL/GenBank/DDBJ databases">
        <title>A novel bacterium of genus Hazenella, isolated from South China Sea.</title>
        <authorList>
            <person name="Huang H."/>
            <person name="Mo K."/>
            <person name="Hu Y."/>
        </authorList>
    </citation>
    <scope>NUCLEOTIDE SEQUENCE</scope>
    <source>
        <strain evidence="1">IB182357</strain>
    </source>
</reference>
<proteinExistence type="predicted"/>
<dbReference type="Proteomes" id="UP000661691">
    <property type="component" value="Unassembled WGS sequence"/>
</dbReference>
<name>A0A926RUV1_9BACL</name>
<comment type="caution">
    <text evidence="1">The sequence shown here is derived from an EMBL/GenBank/DDBJ whole genome shotgun (WGS) entry which is preliminary data.</text>
</comment>
<evidence type="ECO:0000313" key="1">
    <source>
        <dbReference type="EMBL" id="MBD1373438.1"/>
    </source>
</evidence>
<dbReference type="RefSeq" id="WP_191142525.1">
    <property type="nucleotide sequence ID" value="NZ_JACXAH010000025.1"/>
</dbReference>
<gene>
    <name evidence="1" type="ORF">IC620_13880</name>
</gene>
<evidence type="ECO:0000313" key="2">
    <source>
        <dbReference type="Proteomes" id="UP000661691"/>
    </source>
</evidence>
<keyword evidence="2" id="KW-1185">Reference proteome</keyword>
<sequence length="54" mass="6121">MEFTQLPNLKDCRRSLTRKGSYKNYGASVKTHIAIHHSLTRRSLGDANAETFAK</sequence>
<organism evidence="1 2">
    <name type="scientific">Polycladospora coralii</name>
    <dbReference type="NCBI Taxonomy" id="2771432"/>
    <lineage>
        <taxon>Bacteria</taxon>
        <taxon>Bacillati</taxon>
        <taxon>Bacillota</taxon>
        <taxon>Bacilli</taxon>
        <taxon>Bacillales</taxon>
        <taxon>Thermoactinomycetaceae</taxon>
        <taxon>Polycladospora</taxon>
    </lineage>
</organism>
<dbReference type="AlphaFoldDB" id="A0A926RUV1"/>
<dbReference type="EMBL" id="JACXAH010000025">
    <property type="protein sequence ID" value="MBD1373438.1"/>
    <property type="molecule type" value="Genomic_DNA"/>
</dbReference>